<feature type="chain" id="PRO_5037802304" description="MarR family transcriptional regulator" evidence="1">
    <location>
        <begin position="17"/>
        <end position="45"/>
    </location>
</feature>
<keyword evidence="1" id="KW-0732">Signal</keyword>
<keyword evidence="3" id="KW-1185">Reference proteome</keyword>
<sequence>MQRLLILLAMTLSALASELGGAGHRCTWTGMPRLERVREEDQERS</sequence>
<dbReference type="Proteomes" id="UP000672934">
    <property type="component" value="Unassembled WGS sequence"/>
</dbReference>
<proteinExistence type="predicted"/>
<reference evidence="2" key="1">
    <citation type="submission" date="2021-03" db="EMBL/GenBank/DDBJ databases">
        <authorList>
            <person name="Peeters C."/>
        </authorList>
    </citation>
    <scope>NUCLEOTIDE SEQUENCE</scope>
    <source>
        <strain evidence="2">LMG 31506</strain>
    </source>
</reference>
<accession>A0A916ITE8</accession>
<protein>
    <recommendedName>
        <fullName evidence="4">MarR family transcriptional regulator</fullName>
    </recommendedName>
</protein>
<evidence type="ECO:0008006" key="4">
    <source>
        <dbReference type="Google" id="ProtNLM"/>
    </source>
</evidence>
<evidence type="ECO:0000313" key="2">
    <source>
        <dbReference type="EMBL" id="CAG2136980.1"/>
    </source>
</evidence>
<feature type="signal peptide" evidence="1">
    <location>
        <begin position="1"/>
        <end position="16"/>
    </location>
</feature>
<dbReference type="EMBL" id="CAJPUY010000005">
    <property type="protein sequence ID" value="CAG2136980.1"/>
    <property type="molecule type" value="Genomic_DNA"/>
</dbReference>
<dbReference type="AlphaFoldDB" id="A0A916ITE8"/>
<evidence type="ECO:0000256" key="1">
    <source>
        <dbReference type="SAM" id="SignalP"/>
    </source>
</evidence>
<evidence type="ECO:0000313" key="3">
    <source>
        <dbReference type="Proteomes" id="UP000672934"/>
    </source>
</evidence>
<name>A0A916ITE8_9BURK</name>
<comment type="caution">
    <text evidence="2">The sequence shown here is derived from an EMBL/GenBank/DDBJ whole genome shotgun (WGS) entry which is preliminary data.</text>
</comment>
<organism evidence="2 3">
    <name type="scientific">Cupriavidus yeoncheonensis</name>
    <dbReference type="NCBI Taxonomy" id="1462994"/>
    <lineage>
        <taxon>Bacteria</taxon>
        <taxon>Pseudomonadati</taxon>
        <taxon>Pseudomonadota</taxon>
        <taxon>Betaproteobacteria</taxon>
        <taxon>Burkholderiales</taxon>
        <taxon>Burkholderiaceae</taxon>
        <taxon>Cupriavidus</taxon>
    </lineage>
</organism>
<gene>
    <name evidence="2" type="ORF">LMG31506_01764</name>
</gene>